<sequence>MIFDKVLSTINKHNLIQKGDKIVLGLSGGPDSVCLLHVLNRLKKDFNIEIYAAHLNHQIRGIEAQKDALYVSKLCEDMGIIFFVKSINVPKYCENEGLSLEEGARKLRYEMFYEIKDKIKANKIAIGHNLNDQAETVMMRIMRGTGLKGLKGIDYIRDNCIIRPILDVERNEIEEYCEAYNLNPRIDKTNLENIYTRNKIRLDLLPYMKDNFNSNVIESIVRMSNSLKSDNDYIEKEAEAKFREVSNIKEKGFVEINLDDFVCLHDAIKVRVLRNSIKHILGDTNFVDQRHIEDIMSLEDNSKVNKMLTLPRNIFVYRKKDSIILTNEEIVNEEIEFYYNVPSNGFIKIKELKQIIETQVMSIDRYKSMKLDNSSKGFDFNKVKGGIVIRSRRQGDKIKLAMGSKKVKDLFIDLKIPREERCKIPIITDSEGIICVGDYKISENYKIDENTKEVLKINFNKL</sequence>
<dbReference type="InterPro" id="IPR020825">
    <property type="entry name" value="Phe-tRNA_synthase-like_B3/B4"/>
</dbReference>
<evidence type="ECO:0000313" key="17">
    <source>
        <dbReference type="Proteomes" id="UP000189137"/>
    </source>
</evidence>
<evidence type="ECO:0000313" key="13">
    <source>
        <dbReference type="EMBL" id="HBH1540999.1"/>
    </source>
</evidence>
<dbReference type="SUPFAM" id="SSF56037">
    <property type="entry name" value="PheT/TilS domain"/>
    <property type="match status" value="1"/>
</dbReference>
<comment type="catalytic activity">
    <reaction evidence="7 8">
        <text>cytidine(34) in tRNA(Ile2) + L-lysine + ATP = lysidine(34) in tRNA(Ile2) + AMP + diphosphate + H(+)</text>
        <dbReference type="Rhea" id="RHEA:43744"/>
        <dbReference type="Rhea" id="RHEA-COMP:10625"/>
        <dbReference type="Rhea" id="RHEA-COMP:10670"/>
        <dbReference type="ChEBI" id="CHEBI:15378"/>
        <dbReference type="ChEBI" id="CHEBI:30616"/>
        <dbReference type="ChEBI" id="CHEBI:32551"/>
        <dbReference type="ChEBI" id="CHEBI:33019"/>
        <dbReference type="ChEBI" id="CHEBI:82748"/>
        <dbReference type="ChEBI" id="CHEBI:83665"/>
        <dbReference type="ChEBI" id="CHEBI:456215"/>
        <dbReference type="EC" id="6.3.4.19"/>
    </reaction>
</comment>
<name>A0A031WGK6_CLODI</name>
<dbReference type="Gene3D" id="1.20.59.20">
    <property type="match status" value="1"/>
</dbReference>
<evidence type="ECO:0000256" key="1">
    <source>
        <dbReference type="ARBA" id="ARBA00004496"/>
    </source>
</evidence>
<keyword evidence="5 8" id="KW-0547">Nucleotide-binding</keyword>
<dbReference type="SUPFAM" id="SSF82829">
    <property type="entry name" value="MesJ substrate recognition domain-like"/>
    <property type="match status" value="1"/>
</dbReference>
<dbReference type="PANTHER" id="PTHR43033:SF1">
    <property type="entry name" value="TRNA(ILE)-LYSIDINE SYNTHASE-RELATED"/>
    <property type="match status" value="1"/>
</dbReference>
<dbReference type="RefSeq" id="WP_003434952.1">
    <property type="nucleotide sequence ID" value="NZ_AP031492.1"/>
</dbReference>
<keyword evidence="6 8" id="KW-0067">ATP-binding</keyword>
<evidence type="ECO:0000313" key="11">
    <source>
        <dbReference type="EMBL" id="CDS90194.1"/>
    </source>
</evidence>
<reference evidence="14 17" key="2">
    <citation type="submission" date="2017-02" db="EMBL/GenBank/DDBJ databases">
        <authorList>
            <consortium name="Pathogen Informatics"/>
        </authorList>
    </citation>
    <scope>NUCLEOTIDE SEQUENCE [LARGE SCALE GENOMIC DNA]</scope>
    <source>
        <strain evidence="15">Clo34</strain>
        <strain evidence="19">clo34</strain>
        <strain evidence="16">Tl291</strain>
        <strain evidence="18">tl291</strain>
        <strain evidence="14 17">VRECD0157</strain>
    </source>
</reference>
<evidence type="ECO:0000259" key="9">
    <source>
        <dbReference type="SMART" id="SM00977"/>
    </source>
</evidence>
<proteinExistence type="inferred from homology"/>
<protein>
    <recommendedName>
        <fullName evidence="8">tRNA(Ile)-lysidine synthase</fullName>
        <ecNumber evidence="8">6.3.4.19</ecNumber>
    </recommendedName>
    <alternativeName>
        <fullName evidence="8">tRNA(Ile)-2-lysyl-cytidine synthase</fullName>
    </alternativeName>
    <alternativeName>
        <fullName evidence="8">tRNA(Ile)-lysidine synthetase</fullName>
    </alternativeName>
</protein>
<dbReference type="CDD" id="cd01992">
    <property type="entry name" value="TilS_N"/>
    <property type="match status" value="1"/>
</dbReference>
<dbReference type="EMBL" id="LK932773">
    <property type="protein sequence ID" value="CDS93044.1"/>
    <property type="molecule type" value="Genomic_DNA"/>
</dbReference>
<dbReference type="SUPFAM" id="SSF52402">
    <property type="entry name" value="Adenine nucleotide alpha hydrolases-like"/>
    <property type="match status" value="1"/>
</dbReference>
<dbReference type="EMBL" id="LK932417">
    <property type="protein sequence ID" value="CDS90194.1"/>
    <property type="molecule type" value="Genomic_DNA"/>
</dbReference>
<evidence type="ECO:0000313" key="18">
    <source>
        <dbReference type="Proteomes" id="UP000372533"/>
    </source>
</evidence>
<dbReference type="Proteomes" id="UP000372533">
    <property type="component" value="Unassembled WGS sequence"/>
</dbReference>
<dbReference type="Proteomes" id="UP000411588">
    <property type="component" value="Unassembled WGS sequence"/>
</dbReference>
<evidence type="ECO:0000256" key="7">
    <source>
        <dbReference type="ARBA" id="ARBA00048539"/>
    </source>
</evidence>
<dbReference type="GO" id="GO:0032267">
    <property type="term" value="F:tRNA(Ile)-lysidine synthase activity"/>
    <property type="evidence" value="ECO:0007669"/>
    <property type="project" value="UniProtKB-EC"/>
</dbReference>
<evidence type="ECO:0000256" key="3">
    <source>
        <dbReference type="ARBA" id="ARBA00022598"/>
    </source>
</evidence>
<comment type="subcellular location">
    <subcellularLocation>
        <location evidence="1 8">Cytoplasm</location>
    </subcellularLocation>
</comment>
<dbReference type="OMA" id="HLNHMLR"/>
<evidence type="ECO:0000313" key="16">
    <source>
        <dbReference type="EMBL" id="VHY20494.1"/>
    </source>
</evidence>
<dbReference type="Pfam" id="PF11734">
    <property type="entry name" value="TilS_C"/>
    <property type="match status" value="1"/>
</dbReference>
<dbReference type="NCBIfam" id="TIGR02432">
    <property type="entry name" value="lysidine_TilS_N"/>
    <property type="match status" value="1"/>
</dbReference>
<comment type="function">
    <text evidence="8">Ligates lysine onto the cytidine present at position 34 of the AUA codon-specific tRNA(Ile) that contains the anticodon CAU, in an ATP-dependent manner. Cytidine is converted to lysidine, thus changing the amino acid specificity of the tRNA from methionine to isoleucine.</text>
</comment>
<dbReference type="InterPro" id="IPR012795">
    <property type="entry name" value="tRNA_Ile_lys_synt_N"/>
</dbReference>
<evidence type="ECO:0000313" key="19">
    <source>
        <dbReference type="Proteomes" id="UP000411588"/>
    </source>
</evidence>
<evidence type="ECO:0000256" key="4">
    <source>
        <dbReference type="ARBA" id="ARBA00022694"/>
    </source>
</evidence>
<evidence type="ECO:0000313" key="14">
    <source>
        <dbReference type="EMBL" id="SJS70888.1"/>
    </source>
</evidence>
<dbReference type="InterPro" id="IPR014729">
    <property type="entry name" value="Rossmann-like_a/b/a_fold"/>
</dbReference>
<dbReference type="GO" id="GO:0005737">
    <property type="term" value="C:cytoplasm"/>
    <property type="evidence" value="ECO:0007669"/>
    <property type="project" value="UniProtKB-SubCell"/>
</dbReference>
<reference evidence="13" key="3">
    <citation type="journal article" date="2018" name="Genome Biol.">
        <title>SKESA: strategic k-mer extension for scrupulous assemblies.</title>
        <authorList>
            <person name="Souvorov A."/>
            <person name="Agarwala R."/>
            <person name="Lipman D.J."/>
        </authorList>
    </citation>
    <scope>NUCLEOTIDE SEQUENCE</scope>
    <source>
        <strain evidence="13">HN1000</strain>
    </source>
</reference>
<dbReference type="NCBIfam" id="TIGR02433">
    <property type="entry name" value="lysidine_TilS_C"/>
    <property type="match status" value="1"/>
</dbReference>
<accession>A0A031WGK6</accession>
<dbReference type="AlphaFoldDB" id="A0A031WGK6"/>
<evidence type="ECO:0000256" key="6">
    <source>
        <dbReference type="ARBA" id="ARBA00022840"/>
    </source>
</evidence>
<dbReference type="Gene3D" id="3.50.40.10">
    <property type="entry name" value="Phenylalanyl-trna Synthetase, Chain B, domain 3"/>
    <property type="match status" value="1"/>
</dbReference>
<dbReference type="InterPro" id="IPR011063">
    <property type="entry name" value="TilS/TtcA_N"/>
</dbReference>
<reference evidence="12" key="1">
    <citation type="submission" date="2014-07" db="EMBL/GenBank/DDBJ databases">
        <authorList>
            <person name="Monot Marc"/>
        </authorList>
    </citation>
    <scope>NUCLEOTIDE SEQUENCE</scope>
    <source>
        <strain evidence="12">7032989</strain>
        <strain evidence="11">7032994</strain>
    </source>
</reference>
<dbReference type="SMR" id="A0A031WGK6"/>
<dbReference type="SMART" id="SM00977">
    <property type="entry name" value="TilS_C"/>
    <property type="match status" value="1"/>
</dbReference>
<dbReference type="InterPro" id="IPR012094">
    <property type="entry name" value="tRNA_Ile_lys_synt"/>
</dbReference>
<dbReference type="PANTHER" id="PTHR43033">
    <property type="entry name" value="TRNA(ILE)-LYSIDINE SYNTHASE-RELATED"/>
    <property type="match status" value="1"/>
</dbReference>
<dbReference type="Proteomes" id="UP000189137">
    <property type="component" value="Unassembled WGS sequence"/>
</dbReference>
<dbReference type="InterPro" id="IPR012796">
    <property type="entry name" value="Lysidine-tRNA-synth_C"/>
</dbReference>
<reference evidence="13" key="4">
    <citation type="submission" date="2021-06" db="EMBL/GenBank/DDBJ databases">
        <authorList>
            <consortium name="NCBI Pathogen Detection Project"/>
        </authorList>
    </citation>
    <scope>NUCLEOTIDE SEQUENCE</scope>
    <source>
        <strain evidence="13">HN1000</strain>
    </source>
</reference>
<dbReference type="HAMAP" id="MF_01161">
    <property type="entry name" value="tRNA_Ile_lys_synt"/>
    <property type="match status" value="1"/>
</dbReference>
<evidence type="ECO:0000256" key="8">
    <source>
        <dbReference type="HAMAP-Rule" id="MF_01161"/>
    </source>
</evidence>
<evidence type="ECO:0000256" key="5">
    <source>
        <dbReference type="ARBA" id="ARBA00022741"/>
    </source>
</evidence>
<evidence type="ECO:0000313" key="10">
    <source>
        <dbReference type="EMBL" id="CDS89974.1"/>
    </source>
</evidence>
<comment type="similarity">
    <text evidence="8">Belongs to the tRNA(Ile)-lysidine synthase family.</text>
</comment>
<dbReference type="EMBL" id="CAAJVP010000024">
    <property type="protein sequence ID" value="VHY20494.1"/>
    <property type="molecule type" value="Genomic_DNA"/>
</dbReference>
<dbReference type="EMBL" id="LK932532">
    <property type="protein sequence ID" value="CDS89974.1"/>
    <property type="molecule type" value="Genomic_DNA"/>
</dbReference>
<gene>
    <name evidence="8 12" type="primary">tilS</name>
    <name evidence="12" type="ORF">BN1095_1300012</name>
    <name evidence="10" type="ORF">BN1096_770010</name>
    <name evidence="11" type="ORF">BN1097_770010</name>
    <name evidence="13" type="ORF">KRM00_000452</name>
    <name evidence="16" type="ORF">SAMEA1402366_03497</name>
    <name evidence="15" type="ORF">SAMEA1402399_02791</name>
    <name evidence="14" type="ORF">SAMEA3375112_02730</name>
</gene>
<evidence type="ECO:0000313" key="12">
    <source>
        <dbReference type="EMBL" id="CDS93044.1"/>
    </source>
</evidence>
<evidence type="ECO:0000313" key="15">
    <source>
        <dbReference type="EMBL" id="VFD33842.1"/>
    </source>
</evidence>
<keyword evidence="2 8" id="KW-0963">Cytoplasm</keyword>
<dbReference type="GO" id="GO:0006400">
    <property type="term" value="P:tRNA modification"/>
    <property type="evidence" value="ECO:0007669"/>
    <property type="project" value="UniProtKB-UniRule"/>
</dbReference>
<dbReference type="Pfam" id="PF01171">
    <property type="entry name" value="ATP_bind_3"/>
    <property type="match status" value="1"/>
</dbReference>
<organism evidence="12">
    <name type="scientific">Clostridioides difficile</name>
    <name type="common">Peptoclostridium difficile</name>
    <dbReference type="NCBI Taxonomy" id="1496"/>
    <lineage>
        <taxon>Bacteria</taxon>
        <taxon>Bacillati</taxon>
        <taxon>Bacillota</taxon>
        <taxon>Clostridia</taxon>
        <taxon>Peptostreptococcales</taxon>
        <taxon>Peptostreptococcaceae</taxon>
        <taxon>Clostridioides</taxon>
    </lineage>
</organism>
<dbReference type="PATRIC" id="fig|1496.1373.peg.3204"/>
<dbReference type="KEGG" id="pdf:CD630DERM_35600"/>
<dbReference type="Gene3D" id="3.40.50.620">
    <property type="entry name" value="HUPs"/>
    <property type="match status" value="1"/>
</dbReference>
<dbReference type="EMBL" id="CAADAN010000011">
    <property type="protein sequence ID" value="VFD33842.1"/>
    <property type="molecule type" value="Genomic_DNA"/>
</dbReference>
<dbReference type="Proteomes" id="UP000878956">
    <property type="component" value="Unassembled WGS sequence"/>
</dbReference>
<comment type="domain">
    <text evidence="8">The N-terminal region contains the highly conserved SGGXDS motif, predicted to be a P-loop motif involved in ATP binding.</text>
</comment>
<keyword evidence="4 8" id="KW-0819">tRNA processing</keyword>
<dbReference type="EMBL" id="FUPS01000009">
    <property type="protein sequence ID" value="SJS70888.1"/>
    <property type="molecule type" value="Genomic_DNA"/>
</dbReference>
<dbReference type="EC" id="6.3.4.19" evidence="8"/>
<dbReference type="EMBL" id="DAEPXK010000004">
    <property type="protein sequence ID" value="HBH1540999.1"/>
    <property type="molecule type" value="Genomic_DNA"/>
</dbReference>
<keyword evidence="3 8" id="KW-0436">Ligase</keyword>
<feature type="domain" description="Lysidine-tRNA(Ile) synthetase C-terminal" evidence="9">
    <location>
        <begin position="387"/>
        <end position="457"/>
    </location>
</feature>
<evidence type="ECO:0000256" key="2">
    <source>
        <dbReference type="ARBA" id="ARBA00022490"/>
    </source>
</evidence>
<dbReference type="GO" id="GO:0005524">
    <property type="term" value="F:ATP binding"/>
    <property type="evidence" value="ECO:0007669"/>
    <property type="project" value="UniProtKB-UniRule"/>
</dbReference>
<feature type="binding site" evidence="8">
    <location>
        <begin position="27"/>
        <end position="32"/>
    </location>
    <ligand>
        <name>ATP</name>
        <dbReference type="ChEBI" id="CHEBI:30616"/>
    </ligand>
</feature>